<reference evidence="10" key="1">
    <citation type="submission" date="2022-05" db="EMBL/GenBank/DDBJ databases">
        <title>Jatrophihabitans sp. SB3-54 whole genome sequence.</title>
        <authorList>
            <person name="Suh M.K."/>
            <person name="Eom M.K."/>
            <person name="Kim J.S."/>
            <person name="Kim H.S."/>
            <person name="Do H.E."/>
            <person name="Shin Y.K."/>
            <person name="Lee J.-S."/>
        </authorList>
    </citation>
    <scope>NUCLEOTIDE SEQUENCE</scope>
    <source>
        <strain evidence="10">SB3-54</strain>
    </source>
</reference>
<evidence type="ECO:0000256" key="8">
    <source>
        <dbReference type="SAM" id="MobiDB-lite"/>
    </source>
</evidence>
<sequence length="371" mass="39951">MTEPHLPDGGAAIATADPDQQVPGRSEPPGPSRNLLRFVGKKVAITAGLLLGVTILTFLLVQAVPGDPTTTNLSETAQKDPSVVAAYRAKWGLDKSLPVQYFTYLNHLLHGDLGTSQSTGNPVASDLGKYVPATLELAIPAMILALAISVGLGLWAAVRKDKPADHAIRGVALVGLSTPSFWLAIVVLYIFFYKLGWAPNGGRLSARYTPPEHVTGMYTVDALLQGRPIAFQDALWHLMLPVLVLTALTVSVLIRFVRSAMLEVLDQDYIKAAYAKGLSRRTVLRRHVLRAGLVQVVTVAGLAFASLLSGTVLIEQIYSWPGLGQYAYRSALNLDLPAIMGVGLFVALVYTLVNLIIDILYGVIDPRIRLS</sequence>
<dbReference type="PANTHER" id="PTHR43163">
    <property type="entry name" value="DIPEPTIDE TRANSPORT SYSTEM PERMEASE PROTEIN DPPB-RELATED"/>
    <property type="match status" value="1"/>
</dbReference>
<feature type="domain" description="ABC transmembrane type-1" evidence="9">
    <location>
        <begin position="131"/>
        <end position="361"/>
    </location>
</feature>
<feature type="transmembrane region" description="Helical" evidence="7">
    <location>
        <begin position="234"/>
        <end position="257"/>
    </location>
</feature>
<feature type="transmembrane region" description="Helical" evidence="7">
    <location>
        <begin position="338"/>
        <end position="364"/>
    </location>
</feature>
<evidence type="ECO:0000256" key="4">
    <source>
        <dbReference type="ARBA" id="ARBA00022692"/>
    </source>
</evidence>
<dbReference type="Pfam" id="PF19300">
    <property type="entry name" value="BPD_transp_1_N"/>
    <property type="match status" value="1"/>
</dbReference>
<keyword evidence="4 7" id="KW-0812">Transmembrane</keyword>
<keyword evidence="6 7" id="KW-0472">Membrane</keyword>
<comment type="subcellular location">
    <subcellularLocation>
        <location evidence="1 7">Cell membrane</location>
        <topology evidence="1 7">Multi-pass membrane protein</topology>
    </subcellularLocation>
</comment>
<evidence type="ECO:0000256" key="5">
    <source>
        <dbReference type="ARBA" id="ARBA00022989"/>
    </source>
</evidence>
<comment type="similarity">
    <text evidence="7">Belongs to the binding-protein-dependent transport system permease family.</text>
</comment>
<dbReference type="SUPFAM" id="SSF161098">
    <property type="entry name" value="MetI-like"/>
    <property type="match status" value="1"/>
</dbReference>
<dbReference type="Proteomes" id="UP001164693">
    <property type="component" value="Chromosome"/>
</dbReference>
<evidence type="ECO:0000256" key="7">
    <source>
        <dbReference type="RuleBase" id="RU363032"/>
    </source>
</evidence>
<dbReference type="RefSeq" id="WP_269442388.1">
    <property type="nucleotide sequence ID" value="NZ_CP097463.1"/>
</dbReference>
<keyword evidence="5 7" id="KW-1133">Transmembrane helix</keyword>
<dbReference type="CDD" id="cd06261">
    <property type="entry name" value="TM_PBP2"/>
    <property type="match status" value="1"/>
</dbReference>
<protein>
    <submittedName>
        <fullName evidence="10">ABC transporter permease</fullName>
    </submittedName>
</protein>
<dbReference type="InterPro" id="IPR045621">
    <property type="entry name" value="BPD_transp_1_N"/>
</dbReference>
<dbReference type="Pfam" id="PF00528">
    <property type="entry name" value="BPD_transp_1"/>
    <property type="match status" value="1"/>
</dbReference>
<evidence type="ECO:0000313" key="11">
    <source>
        <dbReference type="Proteomes" id="UP001164693"/>
    </source>
</evidence>
<dbReference type="EMBL" id="CP097463">
    <property type="protein sequence ID" value="WAX55864.1"/>
    <property type="molecule type" value="Genomic_DNA"/>
</dbReference>
<evidence type="ECO:0000313" key="10">
    <source>
        <dbReference type="EMBL" id="WAX55864.1"/>
    </source>
</evidence>
<keyword evidence="11" id="KW-1185">Reference proteome</keyword>
<dbReference type="Gene3D" id="1.10.3720.10">
    <property type="entry name" value="MetI-like"/>
    <property type="match status" value="1"/>
</dbReference>
<proteinExistence type="inferred from homology"/>
<dbReference type="InterPro" id="IPR035906">
    <property type="entry name" value="MetI-like_sf"/>
</dbReference>
<feature type="transmembrane region" description="Helical" evidence="7">
    <location>
        <begin position="43"/>
        <end position="64"/>
    </location>
</feature>
<keyword evidence="2 7" id="KW-0813">Transport</keyword>
<dbReference type="PROSITE" id="PS50928">
    <property type="entry name" value="ABC_TM1"/>
    <property type="match status" value="1"/>
</dbReference>
<feature type="transmembrane region" description="Helical" evidence="7">
    <location>
        <begin position="170"/>
        <end position="192"/>
    </location>
</feature>
<organism evidence="10 11">
    <name type="scientific">Jatrophihabitans cynanchi</name>
    <dbReference type="NCBI Taxonomy" id="2944128"/>
    <lineage>
        <taxon>Bacteria</taxon>
        <taxon>Bacillati</taxon>
        <taxon>Actinomycetota</taxon>
        <taxon>Actinomycetes</taxon>
        <taxon>Jatrophihabitantales</taxon>
        <taxon>Jatrophihabitantaceae</taxon>
        <taxon>Jatrophihabitans</taxon>
    </lineage>
</organism>
<evidence type="ECO:0000256" key="6">
    <source>
        <dbReference type="ARBA" id="ARBA00023136"/>
    </source>
</evidence>
<evidence type="ECO:0000256" key="2">
    <source>
        <dbReference type="ARBA" id="ARBA00022448"/>
    </source>
</evidence>
<dbReference type="PANTHER" id="PTHR43163:SF6">
    <property type="entry name" value="DIPEPTIDE TRANSPORT SYSTEM PERMEASE PROTEIN DPPB-RELATED"/>
    <property type="match status" value="1"/>
</dbReference>
<gene>
    <name evidence="10" type="ORF">M6B22_15140</name>
</gene>
<feature type="region of interest" description="Disordered" evidence="8">
    <location>
        <begin position="1"/>
        <end position="32"/>
    </location>
</feature>
<keyword evidence="3" id="KW-1003">Cell membrane</keyword>
<name>A0ABY7JU30_9ACTN</name>
<evidence type="ECO:0000259" key="9">
    <source>
        <dbReference type="PROSITE" id="PS50928"/>
    </source>
</evidence>
<evidence type="ECO:0000256" key="1">
    <source>
        <dbReference type="ARBA" id="ARBA00004651"/>
    </source>
</evidence>
<feature type="transmembrane region" description="Helical" evidence="7">
    <location>
        <begin position="288"/>
        <end position="318"/>
    </location>
</feature>
<feature type="transmembrane region" description="Helical" evidence="7">
    <location>
        <begin position="137"/>
        <end position="158"/>
    </location>
</feature>
<dbReference type="InterPro" id="IPR000515">
    <property type="entry name" value="MetI-like"/>
</dbReference>
<evidence type="ECO:0000256" key="3">
    <source>
        <dbReference type="ARBA" id="ARBA00022475"/>
    </source>
</evidence>
<accession>A0ABY7JU30</accession>